<dbReference type="InterPro" id="IPR039901">
    <property type="entry name" value="Kdotransferase"/>
</dbReference>
<keyword evidence="9" id="KW-0812">Transmembrane</keyword>
<evidence type="ECO:0000256" key="5">
    <source>
        <dbReference type="ARBA" id="ARBA00031445"/>
    </source>
</evidence>
<dbReference type="Pfam" id="PF04413">
    <property type="entry name" value="Glycos_transf_N"/>
    <property type="match status" value="1"/>
</dbReference>
<comment type="catalytic activity">
    <reaction evidence="6 9">
        <text>lipid IVA (E. coli) + CMP-3-deoxy-beta-D-manno-octulosonate = alpha-Kdo-(2-&gt;6)-lipid IVA (E. coli) + CMP + H(+)</text>
        <dbReference type="Rhea" id="RHEA:28066"/>
        <dbReference type="ChEBI" id="CHEBI:15378"/>
        <dbReference type="ChEBI" id="CHEBI:58603"/>
        <dbReference type="ChEBI" id="CHEBI:60364"/>
        <dbReference type="ChEBI" id="CHEBI:60377"/>
        <dbReference type="ChEBI" id="CHEBI:85987"/>
        <dbReference type="EC" id="2.4.99.12"/>
    </reaction>
</comment>
<dbReference type="PANTHER" id="PTHR42755">
    <property type="entry name" value="3-DEOXY-MANNO-OCTULOSONATE CYTIDYLYLTRANSFERASE"/>
    <property type="match status" value="1"/>
</dbReference>
<dbReference type="Gene3D" id="3.40.50.2000">
    <property type="entry name" value="Glycogen Phosphorylase B"/>
    <property type="match status" value="1"/>
</dbReference>
<feature type="domain" description="3-deoxy-D-manno-octulosonic-acid transferase N-terminal" evidence="10">
    <location>
        <begin position="45"/>
        <end position="219"/>
    </location>
</feature>
<feature type="transmembrane region" description="Helical" evidence="9">
    <location>
        <begin position="12"/>
        <end position="32"/>
    </location>
</feature>
<evidence type="ECO:0000256" key="1">
    <source>
        <dbReference type="ARBA" id="ARBA00004713"/>
    </source>
</evidence>
<dbReference type="GO" id="GO:0009244">
    <property type="term" value="P:lipopolysaccharide core region biosynthetic process"/>
    <property type="evidence" value="ECO:0007669"/>
    <property type="project" value="UniProtKB-UniRule"/>
</dbReference>
<dbReference type="GO" id="GO:0005886">
    <property type="term" value="C:plasma membrane"/>
    <property type="evidence" value="ECO:0007669"/>
    <property type="project" value="UniProtKB-SubCell"/>
</dbReference>
<dbReference type="AlphaFoldDB" id="A0A521FZY6"/>
<comment type="function">
    <text evidence="9">Involved in lipopolysaccharide (LPS) biosynthesis. Catalyzes the transfer of 3-deoxy-D-manno-octulosonate (Kdo) residue(s) from CMP-Kdo to lipid IV(A), the tetraacyldisaccharide-1,4'-bisphosphate precursor of lipid A.</text>
</comment>
<feature type="active site" description="Proton acceptor" evidence="7">
    <location>
        <position position="71"/>
    </location>
</feature>
<evidence type="ECO:0000256" key="3">
    <source>
        <dbReference type="ARBA" id="ARBA00019077"/>
    </source>
</evidence>
<comment type="caution">
    <text evidence="11">The sequence shown here is derived from an EMBL/GenBank/DDBJ whole genome shotgun (WGS) entry which is preliminary data.</text>
</comment>
<keyword evidence="12" id="KW-1185">Reference proteome</keyword>
<evidence type="ECO:0000313" key="11">
    <source>
        <dbReference type="EMBL" id="TAA74332.1"/>
    </source>
</evidence>
<feature type="site" description="Transition state stabilizer" evidence="8">
    <location>
        <position position="217"/>
    </location>
</feature>
<keyword evidence="4 9" id="KW-0808">Transferase</keyword>
<evidence type="ECO:0000256" key="7">
    <source>
        <dbReference type="PIRSR" id="PIRSR639901-1"/>
    </source>
</evidence>
<accession>A0A521FZY6</accession>
<organism evidence="11 12">
    <name type="scientific">Candidatus Electronema aureum</name>
    <dbReference type="NCBI Taxonomy" id="2005002"/>
    <lineage>
        <taxon>Bacteria</taxon>
        <taxon>Pseudomonadati</taxon>
        <taxon>Thermodesulfobacteriota</taxon>
        <taxon>Desulfobulbia</taxon>
        <taxon>Desulfobulbales</taxon>
        <taxon>Desulfobulbaceae</taxon>
        <taxon>Candidatus Electronema</taxon>
    </lineage>
</organism>
<evidence type="ECO:0000256" key="6">
    <source>
        <dbReference type="ARBA" id="ARBA00049183"/>
    </source>
</evidence>
<dbReference type="GO" id="GO:0009245">
    <property type="term" value="P:lipid A biosynthetic process"/>
    <property type="evidence" value="ECO:0007669"/>
    <property type="project" value="TreeGrafter"/>
</dbReference>
<keyword evidence="9" id="KW-0448">Lipopolysaccharide biosynthesis</keyword>
<keyword evidence="9" id="KW-1133">Transmembrane helix</keyword>
<name>A0A521FZY6_9BACT</name>
<evidence type="ECO:0000256" key="2">
    <source>
        <dbReference type="ARBA" id="ARBA00012621"/>
    </source>
</evidence>
<keyword evidence="9" id="KW-0472">Membrane</keyword>
<dbReference type="EMBL" id="NQJD01000030">
    <property type="protein sequence ID" value="TAA74332.1"/>
    <property type="molecule type" value="Genomic_DNA"/>
</dbReference>
<dbReference type="Gene3D" id="3.40.50.11720">
    <property type="entry name" value="3-Deoxy-D-manno-octulosonic-acid transferase, N-terminal domain"/>
    <property type="match status" value="1"/>
</dbReference>
<dbReference type="InterPro" id="IPR038107">
    <property type="entry name" value="Glycos_transf_N_sf"/>
</dbReference>
<comment type="pathway">
    <text evidence="1 9">Bacterial outer membrane biogenesis; LPS core biosynthesis.</text>
</comment>
<evidence type="ECO:0000256" key="9">
    <source>
        <dbReference type="RuleBase" id="RU365103"/>
    </source>
</evidence>
<evidence type="ECO:0000256" key="4">
    <source>
        <dbReference type="ARBA" id="ARBA00022679"/>
    </source>
</evidence>
<evidence type="ECO:0000259" key="10">
    <source>
        <dbReference type="Pfam" id="PF04413"/>
    </source>
</evidence>
<dbReference type="InterPro" id="IPR007507">
    <property type="entry name" value="Glycos_transf_N"/>
</dbReference>
<reference evidence="11" key="1">
    <citation type="submission" date="2017-07" db="EMBL/GenBank/DDBJ databases">
        <title>The cable genome - Insights into the physiology and evolution of filamentous bacteria capable of sulfide oxidation via long distance electron transfer.</title>
        <authorList>
            <person name="Thorup C."/>
            <person name="Bjerg J.T."/>
            <person name="Schreiber L."/>
            <person name="Nielsen L.P."/>
            <person name="Kjeldsen K.U."/>
            <person name="Boesen T."/>
            <person name="Boggild A."/>
            <person name="Meysman F."/>
            <person name="Geelhoed J."/>
            <person name="Schramm A."/>
        </authorList>
    </citation>
    <scope>NUCLEOTIDE SEQUENCE [LARGE SCALE GENOMIC DNA]</scope>
    <source>
        <strain evidence="11">GS</strain>
    </source>
</reference>
<dbReference type="EC" id="2.4.99.12" evidence="2 9"/>
<dbReference type="PANTHER" id="PTHR42755:SF1">
    <property type="entry name" value="3-DEOXY-D-MANNO-OCTULOSONIC ACID TRANSFERASE, MITOCHONDRIAL-RELATED"/>
    <property type="match status" value="1"/>
</dbReference>
<keyword evidence="11" id="KW-0328">Glycosyltransferase</keyword>
<dbReference type="Proteomes" id="UP000316238">
    <property type="component" value="Unassembled WGS sequence"/>
</dbReference>
<dbReference type="SUPFAM" id="SSF53756">
    <property type="entry name" value="UDP-Glycosyltransferase/glycogen phosphorylase"/>
    <property type="match status" value="1"/>
</dbReference>
<feature type="site" description="Transition state stabilizer" evidence="8">
    <location>
        <position position="141"/>
    </location>
</feature>
<evidence type="ECO:0000313" key="12">
    <source>
        <dbReference type="Proteomes" id="UP000316238"/>
    </source>
</evidence>
<comment type="similarity">
    <text evidence="9">Belongs to the glycosyltransferase group 1 family.</text>
</comment>
<comment type="subcellular location">
    <subcellularLocation>
        <location evidence="9">Cell membrane</location>
    </subcellularLocation>
</comment>
<sequence length="434" mass="48352">MKKDSRDRKTVMLHVLYRILGTAVHALLPAVLPVLNITAPGWETEQRLGRYQGNFDRTGPLIWIHAASVGEVQAARPLIAALTAQIPGCHFFLSAMTRQGRDAARARLPETVCCELAPIDTPQAVTAALRAVRPDAYVCLETELWPTMLRETSRAGIPLLLLNGRLSERSFRRYRRLPGFMADLLKGFAVIGVIREEDGERFRQLGAEQVQVCGNLKYDLPAADAGAMREKYRRLLKPGGKKVFICGSTRTGEEELLLPVYRRLRAETADGLLWIIAPRHLKRLDEVRRLLYEVGLEYELFSDCAAKGRNKDIVLLDSLGELADLYAAANISFCGGSLVNKGGHNIMEPVRWRRPVCFGPFMQDYQDAVDLVLTAGAGFQAQHAEGLADCLSALLRDERLYAQTCQAAERLAASQQGSAQRQAELVMREIRENQ</sequence>
<keyword evidence="9" id="KW-1003">Cell membrane</keyword>
<dbReference type="UniPathway" id="UPA00958"/>
<proteinExistence type="inferred from homology"/>
<gene>
    <name evidence="11" type="ORF">CDV28_13028</name>
</gene>
<evidence type="ECO:0000256" key="8">
    <source>
        <dbReference type="PIRSR" id="PIRSR639901-2"/>
    </source>
</evidence>
<dbReference type="GO" id="GO:0043842">
    <property type="term" value="F:Kdo transferase activity"/>
    <property type="evidence" value="ECO:0007669"/>
    <property type="project" value="UniProtKB-EC"/>
</dbReference>
<protein>
    <recommendedName>
        <fullName evidence="3 9">3-deoxy-D-manno-octulosonic acid transferase</fullName>
        <shortName evidence="9">Kdo transferase</shortName>
        <ecNumber evidence="2 9">2.4.99.12</ecNumber>
    </recommendedName>
    <alternativeName>
        <fullName evidence="5 9">Lipid IV(A) 3-deoxy-D-manno-octulosonic acid transferase</fullName>
    </alternativeName>
</protein>